<evidence type="ECO:0000313" key="4">
    <source>
        <dbReference type="Proteomes" id="UP000622604"/>
    </source>
</evidence>
<feature type="transmembrane region" description="Helical" evidence="2">
    <location>
        <begin position="21"/>
        <end position="46"/>
    </location>
</feature>
<sequence length="1626" mass="175580">MLKTSVTKFRNHIFSEHKRPLLTFILLGVGAAAIIAIIIAFIIGIISEPEKTNSGPVSFSEDVGRPKTGTEFDPAYRKAIEEQNLEDYQAARAKNGGMSIPFVLDDVEGSGTPETFGACGCEPMSDQQFREMLSRNGVDFDGKSSMVRQVGQSDVYVDENRFLVNEDATGRYQLLQGDTRIGLNGILEREDGGAIKLDNGKSVFLSTDGSFIDKDNKNIALQGALLTQEGYLILGNGLLANKPGNMKRVANTDVYITKEGQLATVDSKPIRHAGSFVYRNIERELINLNRIAIRWENSSVLQNSNGYLTNPKGEVFKSEGILFSYDGIMIDNLGKLSSPLLTIDRLSNSDLFLDEALNLKDRFGVTVSHYGEQVTVSIGDALRSNGTNLLNHKGAPVSINKEGLLQVEVGKGGVQTGLLKNSLGVAYDRFGHLISRAGKLTQRGLSDIFHTSDGLLSTENGKPVKYKQKDIFFDYNLFRSNGLIGLRTYDFLPVVDVYGNRVYLSESGQFVDENSKAVKLGLSLTSADGVVFRQDGSLPSSSENALVLSADGSPLLHNGKAVYRTADGRLVYADNSPVLDKNSASLYLSDSGVITTENGNPATLDGFSTKSGEVTNSTFGVAKQVLGADGTPLKIGGRAVYEQNGKLIYENGEPVLDPLNSPLHIDPQTGLVMNDKNQPFAEANRKLGLGIHGAAVPLTKNGKSVFVNGKRAFVRADGTLVDASGNQIKTKDGRAVYYDSEKGIIDNNGNAIDELKLTTADGKAVTTSELDKLNKLALKQLSKNGQPLFYNGKPVYQRADGTLVDANNNPILDATGKKLHLSSKGELLNEDNQVVELPIFTDANGNYTGNTGLSAGFDDDSLNNVLRAVTKDGKQLFYNGKPVYQRADGTLVDEDNNIITTPDGKTVKINSKGQLVDGAGDLLSSPLLTDSNGNKVLNNSLDIPSRTDLLTQGNVPLSINGEQAYVHQPDGTLMDGYKRVIKGKDGKALRLTPDGKVIDSSGKQVALANNQKPLTANTGFKSERAGKFGAFTLQDGYVLGEDGKPITYTGQNVIRKDDGFLYTEDGKPILTEDGRPVMLSDSGHFVDAKGEEIEDALFMSGDGTLLYGDGEPVTTKMKQIGDSDIYLTKDGHLVGLNGKPYIQNGKSLKIDRNTGHLIDEDNKAVRDAKGNHVMISESGKLINRNGDLASSLNITDKSGELLTASGIRASRLHNLKAIEGSNKFTTPDMAIVDAKGIPLLSNGELVYADEKGRLLNSKRQRLRYHGQSIELDPEGYLVDSKKDRIEINGKPVKLSDIGLLDANQSAQESQPSSVELLASPFVEAKEASEPTEPAVETQPTAQDVQSQATSDTTKPLVDLTSSTLKEKERLAKRFNLILQKFSKELKTIETAVDPSYVSESEYVELPELKNTGKGLGKPSDSSKAGEVQENTEPNRGKEYIAGAGDNLYAVTSQEMNTDFNDELEVKIVSGKRGSRTYLAVAYAKPVLKYDNVVLSFNRICPVNEPCQPFSGIGLDPVTGSAGTAADIDTHFWYRYGGLFLAQFGSGISEGISDSLDSETETTSDGTTTSTVRVISGLDYGEIAVKGLADTGDAFTPVLAERVNRPTTAYIPQNQEIVIKLTQPLYL</sequence>
<accession>A0A8H9IDW4</accession>
<feature type="region of interest" description="Disordered" evidence="1">
    <location>
        <begin position="1324"/>
        <end position="1354"/>
    </location>
</feature>
<evidence type="ECO:0000313" key="3">
    <source>
        <dbReference type="EMBL" id="GGZ82713.1"/>
    </source>
</evidence>
<keyword evidence="2" id="KW-0812">Transmembrane</keyword>
<dbReference type="EMBL" id="BMZC01000022">
    <property type="protein sequence ID" value="GGZ82713.1"/>
    <property type="molecule type" value="Genomic_DNA"/>
</dbReference>
<comment type="caution">
    <text evidence="3">The sequence shown here is derived from an EMBL/GenBank/DDBJ whole genome shotgun (WGS) entry which is preliminary data.</text>
</comment>
<evidence type="ECO:0000256" key="2">
    <source>
        <dbReference type="SAM" id="Phobius"/>
    </source>
</evidence>
<dbReference type="RefSeq" id="WP_013755155.1">
    <property type="nucleotide sequence ID" value="NZ_BMZC01000022.1"/>
</dbReference>
<feature type="region of interest" description="Disordered" evidence="1">
    <location>
        <begin position="1408"/>
        <end position="1438"/>
    </location>
</feature>
<feature type="compositionally biased region" description="Polar residues" evidence="1">
    <location>
        <begin position="1337"/>
        <end position="1354"/>
    </location>
</feature>
<proteinExistence type="predicted"/>
<organism evidence="3 4">
    <name type="scientific">Paraglaciecola chathamensis</name>
    <dbReference type="NCBI Taxonomy" id="368405"/>
    <lineage>
        <taxon>Bacteria</taxon>
        <taxon>Pseudomonadati</taxon>
        <taxon>Pseudomonadota</taxon>
        <taxon>Gammaproteobacteria</taxon>
        <taxon>Alteromonadales</taxon>
        <taxon>Alteromonadaceae</taxon>
        <taxon>Paraglaciecola</taxon>
    </lineage>
</organism>
<keyword evidence="2" id="KW-0472">Membrane</keyword>
<gene>
    <name evidence="3" type="ORF">GCM10011274_45530</name>
</gene>
<name>A0A8H9IDW4_9ALTE</name>
<keyword evidence="2" id="KW-1133">Transmembrane helix</keyword>
<evidence type="ECO:0000256" key="1">
    <source>
        <dbReference type="SAM" id="MobiDB-lite"/>
    </source>
</evidence>
<protein>
    <submittedName>
        <fullName evidence="3">Uncharacterized protein</fullName>
    </submittedName>
</protein>
<reference evidence="3" key="1">
    <citation type="journal article" date="2014" name="Int. J. Syst. Evol. Microbiol.">
        <title>Complete genome sequence of Corynebacterium casei LMG S-19264T (=DSM 44701T), isolated from a smear-ripened cheese.</title>
        <authorList>
            <consortium name="US DOE Joint Genome Institute (JGI-PGF)"/>
            <person name="Walter F."/>
            <person name="Albersmeier A."/>
            <person name="Kalinowski J."/>
            <person name="Ruckert C."/>
        </authorList>
    </citation>
    <scope>NUCLEOTIDE SEQUENCE</scope>
    <source>
        <strain evidence="3">KCTC 32337</strain>
    </source>
</reference>
<reference evidence="3" key="2">
    <citation type="submission" date="2020-09" db="EMBL/GenBank/DDBJ databases">
        <authorList>
            <person name="Sun Q."/>
            <person name="Kim S."/>
        </authorList>
    </citation>
    <scope>NUCLEOTIDE SEQUENCE</scope>
    <source>
        <strain evidence="3">KCTC 32337</strain>
    </source>
</reference>
<dbReference type="Proteomes" id="UP000622604">
    <property type="component" value="Unassembled WGS sequence"/>
</dbReference>